<dbReference type="EMBL" id="RKMK01000011">
    <property type="protein sequence ID" value="RXG97352.1"/>
    <property type="molecule type" value="Genomic_DNA"/>
</dbReference>
<feature type="compositionally biased region" description="Basic residues" evidence="1">
    <location>
        <begin position="82"/>
        <end position="100"/>
    </location>
</feature>
<dbReference type="Proteomes" id="UP000290174">
    <property type="component" value="Unassembled WGS sequence"/>
</dbReference>
<feature type="region of interest" description="Disordered" evidence="1">
    <location>
        <begin position="65"/>
        <end position="114"/>
    </location>
</feature>
<name>A0A4Q0QQ42_9BRAD</name>
<gene>
    <name evidence="2" type="ORF">EAS61_15265</name>
</gene>
<protein>
    <submittedName>
        <fullName evidence="2">Uncharacterized protein</fullName>
    </submittedName>
</protein>
<sequence length="137" mass="15616">MNRFTPGRIFKSRGRQYRILGTKDHWCRDGRYVEMIRYQSVCAEPGCNAVFMALTTKSRIQKGQLNKRCGDHHAPGIPAPVKKPKQKHAKSARPKKRRLVPRTSPITPAARLAARRERAVTQAILAVQRGERPSYLD</sequence>
<evidence type="ECO:0000313" key="3">
    <source>
        <dbReference type="Proteomes" id="UP000290174"/>
    </source>
</evidence>
<organism evidence="2 3">
    <name type="scientific">Bradyrhizobium zhanjiangense</name>
    <dbReference type="NCBI Taxonomy" id="1325107"/>
    <lineage>
        <taxon>Bacteria</taxon>
        <taxon>Pseudomonadati</taxon>
        <taxon>Pseudomonadota</taxon>
        <taxon>Alphaproteobacteria</taxon>
        <taxon>Hyphomicrobiales</taxon>
        <taxon>Nitrobacteraceae</taxon>
        <taxon>Bradyrhizobium</taxon>
    </lineage>
</organism>
<evidence type="ECO:0000256" key="1">
    <source>
        <dbReference type="SAM" id="MobiDB-lite"/>
    </source>
</evidence>
<dbReference type="RefSeq" id="WP_128956004.1">
    <property type="nucleotide sequence ID" value="NZ_RKMK01000011.1"/>
</dbReference>
<evidence type="ECO:0000313" key="2">
    <source>
        <dbReference type="EMBL" id="RXG97352.1"/>
    </source>
</evidence>
<comment type="caution">
    <text evidence="2">The sequence shown here is derived from an EMBL/GenBank/DDBJ whole genome shotgun (WGS) entry which is preliminary data.</text>
</comment>
<proteinExistence type="predicted"/>
<accession>A0A4Q0QQ42</accession>
<dbReference type="AlphaFoldDB" id="A0A4Q0QQ42"/>
<reference evidence="2 3" key="1">
    <citation type="submission" date="2018-11" db="EMBL/GenBank/DDBJ databases">
        <title>Bradyrhizobium sp. nov., isolated from effective nodules of peanut in China.</title>
        <authorList>
            <person name="Li Y."/>
        </authorList>
    </citation>
    <scope>NUCLEOTIDE SEQUENCE [LARGE SCALE GENOMIC DNA]</scope>
    <source>
        <strain evidence="2 3">CCBAU 51770</strain>
    </source>
</reference>